<sequence length="254" mass="29414">MTSQRYSAVQYNVTMPQPEKISSVPTSSAAETVLSSCALSQQSRANTARKHFFFSTSNIHFWTTGQSAKKTSREELSNSAADIINHGDQLRYIKEKRTTLRRRLYECSLRSSERSLQLMQTSCRNEQQQRDLRGATTQLRQMSEPNVNMVSDRRAQERCLQFLSRMNDGLIHQNNGDIDKSNKTEQHSSSEWKEWMRNQPISVLRLDRTERLVLKIGGLSLSSKIFRNLNNKCPFIFYLIQFRRIVRCVHSGNS</sequence>
<dbReference type="WBParaSite" id="maker-PairedContig_262-snap-gene-3.7-mRNA-1">
    <property type="protein sequence ID" value="maker-PairedContig_262-snap-gene-3.7-mRNA-1"/>
    <property type="gene ID" value="maker-PairedContig_262-snap-gene-3.7"/>
</dbReference>
<name>A0A1I8EJS0_WUCBA</name>
<reference evidence="1" key="1">
    <citation type="submission" date="2016-11" db="UniProtKB">
        <authorList>
            <consortium name="WormBaseParasite"/>
        </authorList>
    </citation>
    <scope>IDENTIFICATION</scope>
    <source>
        <strain evidence="1">pt0022</strain>
    </source>
</reference>
<proteinExistence type="predicted"/>
<dbReference type="AlphaFoldDB" id="A0A1I8EJS0"/>
<organism evidence="1">
    <name type="scientific">Wuchereria bancrofti</name>
    <dbReference type="NCBI Taxonomy" id="6293"/>
    <lineage>
        <taxon>Eukaryota</taxon>
        <taxon>Metazoa</taxon>
        <taxon>Ecdysozoa</taxon>
        <taxon>Nematoda</taxon>
        <taxon>Chromadorea</taxon>
        <taxon>Rhabditida</taxon>
        <taxon>Spirurina</taxon>
        <taxon>Spiruromorpha</taxon>
        <taxon>Filarioidea</taxon>
        <taxon>Onchocercidae</taxon>
        <taxon>Wuchereria</taxon>
    </lineage>
</organism>
<protein>
    <submittedName>
        <fullName evidence="1">Uncharacterized protein</fullName>
    </submittedName>
</protein>
<evidence type="ECO:0000313" key="1">
    <source>
        <dbReference type="WBParaSite" id="maker-PairedContig_262-snap-gene-3.7-mRNA-1"/>
    </source>
</evidence>
<accession>A0A1I8EJS0</accession>